<name>A0A550CWP2_9AGAR</name>
<protein>
    <recommendedName>
        <fullName evidence="4">Secreted protein</fullName>
    </recommendedName>
</protein>
<feature type="signal peptide" evidence="1">
    <location>
        <begin position="1"/>
        <end position="21"/>
    </location>
</feature>
<accession>A0A550CWP2</accession>
<evidence type="ECO:0000313" key="2">
    <source>
        <dbReference type="EMBL" id="TRM69209.1"/>
    </source>
</evidence>
<dbReference type="AlphaFoldDB" id="A0A550CWP2"/>
<gene>
    <name evidence="2" type="ORF">BD626DRAFT_562986</name>
</gene>
<proteinExistence type="predicted"/>
<evidence type="ECO:0008006" key="4">
    <source>
        <dbReference type="Google" id="ProtNLM"/>
    </source>
</evidence>
<sequence>MRCQGIVLSALLTCVSLIAQAAPIARPPLPNPFGGLNVEARGPAESRAHIATELVDTRDKACKGDCTGAADMDVREPTPCKGDCL</sequence>
<feature type="chain" id="PRO_5022125673" description="Secreted protein" evidence="1">
    <location>
        <begin position="22"/>
        <end position="85"/>
    </location>
</feature>
<keyword evidence="1" id="KW-0732">Signal</keyword>
<organism evidence="2 3">
    <name type="scientific">Schizophyllum amplum</name>
    <dbReference type="NCBI Taxonomy" id="97359"/>
    <lineage>
        <taxon>Eukaryota</taxon>
        <taxon>Fungi</taxon>
        <taxon>Dikarya</taxon>
        <taxon>Basidiomycota</taxon>
        <taxon>Agaricomycotina</taxon>
        <taxon>Agaricomycetes</taxon>
        <taxon>Agaricomycetidae</taxon>
        <taxon>Agaricales</taxon>
        <taxon>Schizophyllaceae</taxon>
        <taxon>Schizophyllum</taxon>
    </lineage>
</organism>
<evidence type="ECO:0000256" key="1">
    <source>
        <dbReference type="SAM" id="SignalP"/>
    </source>
</evidence>
<keyword evidence="3" id="KW-1185">Reference proteome</keyword>
<dbReference type="Proteomes" id="UP000320762">
    <property type="component" value="Unassembled WGS sequence"/>
</dbReference>
<dbReference type="OrthoDB" id="3006318at2759"/>
<dbReference type="EMBL" id="VDMD01000001">
    <property type="protein sequence ID" value="TRM69209.1"/>
    <property type="molecule type" value="Genomic_DNA"/>
</dbReference>
<comment type="caution">
    <text evidence="2">The sequence shown here is derived from an EMBL/GenBank/DDBJ whole genome shotgun (WGS) entry which is preliminary data.</text>
</comment>
<evidence type="ECO:0000313" key="3">
    <source>
        <dbReference type="Proteomes" id="UP000320762"/>
    </source>
</evidence>
<reference evidence="2 3" key="1">
    <citation type="journal article" date="2019" name="New Phytol.">
        <title>Comparative genomics reveals unique wood-decay strategies and fruiting body development in the Schizophyllaceae.</title>
        <authorList>
            <person name="Almasi E."/>
            <person name="Sahu N."/>
            <person name="Krizsan K."/>
            <person name="Balint B."/>
            <person name="Kovacs G.M."/>
            <person name="Kiss B."/>
            <person name="Cseklye J."/>
            <person name="Drula E."/>
            <person name="Henrissat B."/>
            <person name="Nagy I."/>
            <person name="Chovatia M."/>
            <person name="Adam C."/>
            <person name="LaButti K."/>
            <person name="Lipzen A."/>
            <person name="Riley R."/>
            <person name="Grigoriev I.V."/>
            <person name="Nagy L.G."/>
        </authorList>
    </citation>
    <scope>NUCLEOTIDE SEQUENCE [LARGE SCALE GENOMIC DNA]</scope>
    <source>
        <strain evidence="2 3">NL-1724</strain>
    </source>
</reference>